<evidence type="ECO:0000256" key="3">
    <source>
        <dbReference type="SAM" id="MobiDB-lite"/>
    </source>
</evidence>
<dbReference type="InterPro" id="IPR032675">
    <property type="entry name" value="LRR_dom_sf"/>
</dbReference>
<feature type="region of interest" description="Disordered" evidence="3">
    <location>
        <begin position="1"/>
        <end position="27"/>
    </location>
</feature>
<dbReference type="PANTHER" id="PTHR48051">
    <property type="match status" value="1"/>
</dbReference>
<keyword evidence="1" id="KW-0433">Leucine-rich repeat</keyword>
<organism evidence="5 6">
    <name type="scientific">Trichogramma kaykai</name>
    <dbReference type="NCBI Taxonomy" id="54128"/>
    <lineage>
        <taxon>Eukaryota</taxon>
        <taxon>Metazoa</taxon>
        <taxon>Ecdysozoa</taxon>
        <taxon>Arthropoda</taxon>
        <taxon>Hexapoda</taxon>
        <taxon>Insecta</taxon>
        <taxon>Pterygota</taxon>
        <taxon>Neoptera</taxon>
        <taxon>Endopterygota</taxon>
        <taxon>Hymenoptera</taxon>
        <taxon>Apocrita</taxon>
        <taxon>Proctotrupomorpha</taxon>
        <taxon>Chalcidoidea</taxon>
        <taxon>Trichogrammatidae</taxon>
        <taxon>Trichogramma</taxon>
    </lineage>
</organism>
<dbReference type="InterPro" id="IPR003591">
    <property type="entry name" value="Leu-rich_rpt_typical-subtyp"/>
</dbReference>
<feature type="domain" description="Disease resistance R13L4/SHOC-2-like LRR" evidence="4">
    <location>
        <begin position="48"/>
        <end position="131"/>
    </location>
</feature>
<dbReference type="Proteomes" id="UP001627154">
    <property type="component" value="Unassembled WGS sequence"/>
</dbReference>
<dbReference type="Pfam" id="PF23598">
    <property type="entry name" value="LRR_14"/>
    <property type="match status" value="1"/>
</dbReference>
<dbReference type="InterPro" id="IPR050216">
    <property type="entry name" value="LRR_domain-containing"/>
</dbReference>
<evidence type="ECO:0000313" key="5">
    <source>
        <dbReference type="EMBL" id="KAL3395850.1"/>
    </source>
</evidence>
<comment type="caution">
    <text evidence="5">The sequence shown here is derived from an EMBL/GenBank/DDBJ whole genome shotgun (WGS) entry which is preliminary data.</text>
</comment>
<protein>
    <recommendedName>
        <fullName evidence="4">Disease resistance R13L4/SHOC-2-like LRR domain-containing protein</fullName>
    </recommendedName>
</protein>
<dbReference type="InterPro" id="IPR001611">
    <property type="entry name" value="Leu-rich_rpt"/>
</dbReference>
<evidence type="ECO:0000256" key="2">
    <source>
        <dbReference type="ARBA" id="ARBA00022737"/>
    </source>
</evidence>
<dbReference type="PANTHER" id="PTHR48051:SF1">
    <property type="entry name" value="RAS SUPPRESSOR PROTEIN 1"/>
    <property type="match status" value="1"/>
</dbReference>
<dbReference type="AlphaFoldDB" id="A0ABD2WSX8"/>
<keyword evidence="6" id="KW-1185">Reference proteome</keyword>
<evidence type="ECO:0000259" key="4">
    <source>
        <dbReference type="Pfam" id="PF23598"/>
    </source>
</evidence>
<sequence>MSRNHKDKYESSNPRRTHTIMTPDEAASGKKSFWPEIEITGSVRNLSPHLWTLTHLTALYLNDNSLQRIPAEIGRLVNLRVLDLSSNKLRSLPAELGELIYLKELLLNQNFLRVLPYELGKLFQLQILGLHGNPLSKDVMAIYGEPQGTHKLLSYMLDNLSGEWHRYCYIIYVWFSTQAGSLCFWPNVRRTSRSAYEMFIITAAAAAACENLLPICVCQYSQARQEVQVVSLFENLQVCEGSAAASPRLGSRFGHPVWNNYVLSRSSSYYSSLSVRTFLC</sequence>
<accession>A0ABD2WSX8</accession>
<reference evidence="5 6" key="1">
    <citation type="journal article" date="2024" name="bioRxiv">
        <title>A reference genome for Trichogramma kaykai: A tiny desert-dwelling parasitoid wasp with competing sex-ratio distorters.</title>
        <authorList>
            <person name="Culotta J."/>
            <person name="Lindsey A.R."/>
        </authorList>
    </citation>
    <scope>NUCLEOTIDE SEQUENCE [LARGE SCALE GENOMIC DNA]</scope>
    <source>
        <strain evidence="5 6">KSX58</strain>
    </source>
</reference>
<proteinExistence type="predicted"/>
<name>A0ABD2WSX8_9HYME</name>
<dbReference type="Gene3D" id="3.80.10.10">
    <property type="entry name" value="Ribonuclease Inhibitor"/>
    <property type="match status" value="1"/>
</dbReference>
<dbReference type="SMART" id="SM00369">
    <property type="entry name" value="LRR_TYP"/>
    <property type="match status" value="3"/>
</dbReference>
<dbReference type="EMBL" id="JBJJXI010000077">
    <property type="protein sequence ID" value="KAL3395850.1"/>
    <property type="molecule type" value="Genomic_DNA"/>
</dbReference>
<keyword evidence="2" id="KW-0677">Repeat</keyword>
<dbReference type="SUPFAM" id="SSF52058">
    <property type="entry name" value="L domain-like"/>
    <property type="match status" value="1"/>
</dbReference>
<dbReference type="PROSITE" id="PS51450">
    <property type="entry name" value="LRR"/>
    <property type="match status" value="1"/>
</dbReference>
<evidence type="ECO:0000256" key="1">
    <source>
        <dbReference type="ARBA" id="ARBA00022614"/>
    </source>
</evidence>
<gene>
    <name evidence="5" type="ORF">TKK_010160</name>
</gene>
<dbReference type="InterPro" id="IPR055414">
    <property type="entry name" value="LRR_R13L4/SHOC2-like"/>
</dbReference>
<evidence type="ECO:0000313" key="6">
    <source>
        <dbReference type="Proteomes" id="UP001627154"/>
    </source>
</evidence>
<dbReference type="FunFam" id="3.80.10.10:FF:000343">
    <property type="entry name" value="CCR4-NOT transcription complex subunit"/>
    <property type="match status" value="1"/>
</dbReference>